<proteinExistence type="predicted"/>
<dbReference type="AlphaFoldDB" id="A0A7X3FIH7"/>
<evidence type="ECO:0000313" key="2">
    <source>
        <dbReference type="Proteomes" id="UP000490800"/>
    </source>
</evidence>
<dbReference type="EMBL" id="RHLK01000006">
    <property type="protein sequence ID" value="MVP00320.1"/>
    <property type="molecule type" value="Genomic_DNA"/>
</dbReference>
<reference evidence="1 2" key="1">
    <citation type="journal article" date="2019" name="Microorganisms">
        <title>Paenibacillus lutrae sp. nov., A Chitinolytic Species Isolated from A River Otter in Castril Natural Park, Granada, Spain.</title>
        <authorList>
            <person name="Rodriguez M."/>
            <person name="Reina J.C."/>
            <person name="Bejar V."/>
            <person name="Llamas I."/>
        </authorList>
    </citation>
    <scope>NUCLEOTIDE SEQUENCE [LARGE SCALE GENOMIC DNA]</scope>
    <source>
        <strain evidence="1 2">N10</strain>
    </source>
</reference>
<gene>
    <name evidence="1" type="ORF">EDM21_12440</name>
</gene>
<protein>
    <submittedName>
        <fullName evidence="1">Uncharacterized protein</fullName>
    </submittedName>
</protein>
<dbReference type="OrthoDB" id="2964978at2"/>
<evidence type="ECO:0000313" key="1">
    <source>
        <dbReference type="EMBL" id="MVP00320.1"/>
    </source>
</evidence>
<organism evidence="1 2">
    <name type="scientific">Paenibacillus lutrae</name>
    <dbReference type="NCBI Taxonomy" id="2078573"/>
    <lineage>
        <taxon>Bacteria</taxon>
        <taxon>Bacillati</taxon>
        <taxon>Bacillota</taxon>
        <taxon>Bacilli</taxon>
        <taxon>Bacillales</taxon>
        <taxon>Paenibacillaceae</taxon>
        <taxon>Paenibacillus</taxon>
    </lineage>
</organism>
<keyword evidence="2" id="KW-1185">Reference proteome</keyword>
<name>A0A7X3FIH7_9BACL</name>
<sequence length="177" mass="19774">MFDPTIYENLKVVLEGAVYDLDLSGDILVTNRSDQIDMSTLSRNYAIRFVLQNEEDSHASPWAEFALTAGLEDLAAEILERKPSSQGCTLTIRFGITMEDPQNNCPAIAASLASIWSGRPTITQTLSYVFGQREQCWHNDVLLEFGRKLDESHVGDFTGLLEHTVKTLSLLREKHAA</sequence>
<dbReference type="RefSeq" id="WP_157335898.1">
    <property type="nucleotide sequence ID" value="NZ_RHLK01000006.1"/>
</dbReference>
<comment type="caution">
    <text evidence="1">The sequence shown here is derived from an EMBL/GenBank/DDBJ whole genome shotgun (WGS) entry which is preliminary data.</text>
</comment>
<dbReference type="Proteomes" id="UP000490800">
    <property type="component" value="Unassembled WGS sequence"/>
</dbReference>
<accession>A0A7X3FIH7</accession>